<evidence type="ECO:0000313" key="2">
    <source>
        <dbReference type="EMBL" id="CAK9234974.1"/>
    </source>
</evidence>
<evidence type="ECO:0000313" key="3">
    <source>
        <dbReference type="Proteomes" id="UP001497512"/>
    </source>
</evidence>
<feature type="compositionally biased region" description="Basic and acidic residues" evidence="1">
    <location>
        <begin position="138"/>
        <end position="161"/>
    </location>
</feature>
<proteinExistence type="predicted"/>
<accession>A0ABP0V2D4</accession>
<feature type="region of interest" description="Disordered" evidence="1">
    <location>
        <begin position="121"/>
        <end position="179"/>
    </location>
</feature>
<dbReference type="EMBL" id="OZ019900">
    <property type="protein sequence ID" value="CAK9234974.1"/>
    <property type="molecule type" value="Genomic_DNA"/>
</dbReference>
<name>A0ABP0V2D4_9BRYO</name>
<sequence length="369" mass="40574">MTQVVGVGLKWAKVVVTKELDVEVREIGERVWKGLWEDQGCEKLELIEIILPMPETKVEGSLNTRLEDQIERFGIGLTKSDVIEVSAENHLEQLNEGFFPLVYDLVEYMGLEGENSIKCKQVSGGEGGSSKGAAKVRCSTEKSGGKKDVHQDPSQDPHEDGFQDGFQGPPQDPSEPLFSLPLDMEENKVLLVSIIPLWGYRSRGPGGQEIHDGHELYKATIVHVLKFLFEVDGGHRKITTTLILTCDLGEGGGHNVNPRNLGYVQDNITISLHCEMDRAATLLFLRVENVEIVKRTTTTNASSLHKWGCKGEILVPFLGIQAGGGDGQTTERGSSFAHEISVPQLSSFHVTSKCCGGSLVYNFLYPEEV</sequence>
<organism evidence="2 3">
    <name type="scientific">Sphagnum troendelagicum</name>
    <dbReference type="NCBI Taxonomy" id="128251"/>
    <lineage>
        <taxon>Eukaryota</taxon>
        <taxon>Viridiplantae</taxon>
        <taxon>Streptophyta</taxon>
        <taxon>Embryophyta</taxon>
        <taxon>Bryophyta</taxon>
        <taxon>Sphagnophytina</taxon>
        <taxon>Sphagnopsida</taxon>
        <taxon>Sphagnales</taxon>
        <taxon>Sphagnaceae</taxon>
        <taxon>Sphagnum</taxon>
    </lineage>
</organism>
<protein>
    <submittedName>
        <fullName evidence="2">Uncharacterized protein</fullName>
    </submittedName>
</protein>
<dbReference type="Proteomes" id="UP001497512">
    <property type="component" value="Chromosome 8"/>
</dbReference>
<gene>
    <name evidence="2" type="ORF">CSSPTR1EN2_LOCUS22485</name>
</gene>
<reference evidence="2" key="1">
    <citation type="submission" date="2024-02" db="EMBL/GenBank/DDBJ databases">
        <authorList>
            <consortium name="ELIXIR-Norway"/>
            <consortium name="Elixir Norway"/>
        </authorList>
    </citation>
    <scope>NUCLEOTIDE SEQUENCE</scope>
</reference>
<evidence type="ECO:0000256" key="1">
    <source>
        <dbReference type="SAM" id="MobiDB-lite"/>
    </source>
</evidence>
<keyword evidence="3" id="KW-1185">Reference proteome</keyword>